<proteinExistence type="predicted"/>
<evidence type="ECO:0008006" key="2">
    <source>
        <dbReference type="Google" id="ProtNLM"/>
    </source>
</evidence>
<reference evidence="1" key="1">
    <citation type="journal article" date="2016" name="Biosci. Biotechnol. Biochem.">
        <title>Bioconversion of AHX to AOH by resting cells of Burkholderia contaminans CH-1.</title>
        <authorList>
            <person name="Choi J.H."/>
            <person name="Kikuchi A."/>
            <person name="Pumkaeo P."/>
            <person name="Hirai H."/>
            <person name="Tokuyama S."/>
            <person name="Kawagishi H."/>
        </authorList>
    </citation>
    <scope>NUCLEOTIDE SEQUENCE</scope>
    <source>
        <strain evidence="1">CH-1</strain>
    </source>
</reference>
<dbReference type="EMBL" id="AP018358">
    <property type="protein sequence ID" value="BBA40866.1"/>
    <property type="molecule type" value="Genomic_DNA"/>
</dbReference>
<reference evidence="1" key="2">
    <citation type="journal article" date="2017" name="Genome Announc.">
        <title>High-Quality Draft Genome Sequence of Burkholderia contaminans CH-1, a Gram-Negative Bacterium That Metabolizes 2-Azahypoxanthine, a Plant Growth-Regulating Compound.</title>
        <authorList>
            <person name="Choi J.-H."/>
            <person name="Sugiura H."/>
            <person name="Moriuchi R."/>
            <person name="Kawagishi H."/>
            <person name="Dohra H."/>
        </authorList>
    </citation>
    <scope>NUCLEOTIDE SEQUENCE</scope>
    <source>
        <strain evidence="1">CH-1</strain>
    </source>
</reference>
<organism evidence="1">
    <name type="scientific">Burkholderia contaminans</name>
    <dbReference type="NCBI Taxonomy" id="488447"/>
    <lineage>
        <taxon>Bacteria</taxon>
        <taxon>Pseudomonadati</taxon>
        <taxon>Pseudomonadota</taxon>
        <taxon>Betaproteobacteria</taxon>
        <taxon>Burkholderiales</taxon>
        <taxon>Burkholderiaceae</taxon>
        <taxon>Burkholderia</taxon>
        <taxon>Burkholderia cepacia complex</taxon>
    </lineage>
</organism>
<dbReference type="Gene3D" id="2.180.10.10">
    <property type="entry name" value="RHS repeat-associated core"/>
    <property type="match status" value="1"/>
</dbReference>
<sequence length="135" mass="14560">MIARASKAAGIVARNSLRFQGQQVDEESGLAYNRYRYYDSDTGRFISNDPIRLAGGINMYAYVPSPVQWIDPLGLAKTTCDLYAFGNASGPREPRVHGVNTKPGQNADLAADAEGMVGPTTEGGASTFVMSIRRL</sequence>
<dbReference type="PANTHER" id="PTHR32305">
    <property type="match status" value="1"/>
</dbReference>
<gene>
    <name evidence="1" type="ORF">BCCH1_33080</name>
</gene>
<dbReference type="AlphaFoldDB" id="A0A250L8G2"/>
<protein>
    <recommendedName>
        <fullName evidence="2">RHS repeat-associated core domain-containing protein</fullName>
    </recommendedName>
</protein>
<dbReference type="PRINTS" id="PR00394">
    <property type="entry name" value="RHSPROTEIN"/>
</dbReference>
<evidence type="ECO:0000313" key="1">
    <source>
        <dbReference type="EMBL" id="BBA40866.1"/>
    </source>
</evidence>
<dbReference type="PANTHER" id="PTHR32305:SF15">
    <property type="entry name" value="PROTEIN RHSA-RELATED"/>
    <property type="match status" value="1"/>
</dbReference>
<accession>A0A250L8G2</accession>
<name>A0A250L8G2_9BURK</name>
<dbReference type="InterPro" id="IPR022385">
    <property type="entry name" value="Rhs_assc_core"/>
</dbReference>
<dbReference type="NCBIfam" id="TIGR03696">
    <property type="entry name" value="Rhs_assc_core"/>
    <property type="match status" value="1"/>
</dbReference>
<dbReference type="InterPro" id="IPR050708">
    <property type="entry name" value="T6SS_VgrG/RHS"/>
</dbReference>